<comment type="caution">
    <text evidence="2">The sequence shown here is derived from an EMBL/GenBank/DDBJ whole genome shotgun (WGS) entry which is preliminary data.</text>
</comment>
<evidence type="ECO:0000256" key="1">
    <source>
        <dbReference type="SAM" id="MobiDB-lite"/>
    </source>
</evidence>
<evidence type="ECO:0000313" key="2">
    <source>
        <dbReference type="EMBL" id="KAH8031459.1"/>
    </source>
</evidence>
<accession>A0A9J6EAA6</accession>
<sequence>MKDAVVEGSGSFDHLEFFNVHPNLSTRAYNISASIGNAASAAGILSCDLRISSRGPYPLDHPGGVIILDHVGQRKRQRRRNRGVTREHAEKVRAKRLSLSKAQASYADRSRTAVADKPAPHQRGPFWSKGHSPKVLVAVFAARGTSTLADMANSFKRFLTIFGYKLDRKWGNFKARVKEKTDKGSSTSWSSVRSPIDNLRRKKKNGFGKLDDRNVVTQELPAFGAYCHY</sequence>
<feature type="compositionally biased region" description="Basic residues" evidence="1">
    <location>
        <begin position="73"/>
        <end position="83"/>
    </location>
</feature>
<dbReference type="AlphaFoldDB" id="A0A9J6EAA6"/>
<protein>
    <submittedName>
        <fullName evidence="2">Uncharacterized protein</fullName>
    </submittedName>
</protein>
<keyword evidence="3" id="KW-1185">Reference proteome</keyword>
<organism evidence="2 3">
    <name type="scientific">Rhipicephalus microplus</name>
    <name type="common">Cattle tick</name>
    <name type="synonym">Boophilus microplus</name>
    <dbReference type="NCBI Taxonomy" id="6941"/>
    <lineage>
        <taxon>Eukaryota</taxon>
        <taxon>Metazoa</taxon>
        <taxon>Ecdysozoa</taxon>
        <taxon>Arthropoda</taxon>
        <taxon>Chelicerata</taxon>
        <taxon>Arachnida</taxon>
        <taxon>Acari</taxon>
        <taxon>Parasitiformes</taxon>
        <taxon>Ixodida</taxon>
        <taxon>Ixodoidea</taxon>
        <taxon>Ixodidae</taxon>
        <taxon>Rhipicephalinae</taxon>
        <taxon>Rhipicephalus</taxon>
        <taxon>Boophilus</taxon>
    </lineage>
</organism>
<feature type="region of interest" description="Disordered" evidence="1">
    <location>
        <begin position="72"/>
        <end position="92"/>
    </location>
</feature>
<feature type="region of interest" description="Disordered" evidence="1">
    <location>
        <begin position="108"/>
        <end position="127"/>
    </location>
</feature>
<reference evidence="2" key="2">
    <citation type="submission" date="2021-09" db="EMBL/GenBank/DDBJ databases">
        <authorList>
            <person name="Jia N."/>
            <person name="Wang J."/>
            <person name="Shi W."/>
            <person name="Du L."/>
            <person name="Sun Y."/>
            <person name="Zhan W."/>
            <person name="Jiang J."/>
            <person name="Wang Q."/>
            <person name="Zhang B."/>
            <person name="Ji P."/>
            <person name="Sakyi L.B."/>
            <person name="Cui X."/>
            <person name="Yuan T."/>
            <person name="Jiang B."/>
            <person name="Yang W."/>
            <person name="Lam T.T.-Y."/>
            <person name="Chang Q."/>
            <person name="Ding S."/>
            <person name="Wang X."/>
            <person name="Zhu J."/>
            <person name="Ruan X."/>
            <person name="Zhao L."/>
            <person name="Wei J."/>
            <person name="Que T."/>
            <person name="Du C."/>
            <person name="Cheng J."/>
            <person name="Dai P."/>
            <person name="Han X."/>
            <person name="Huang E."/>
            <person name="Gao Y."/>
            <person name="Liu J."/>
            <person name="Shao H."/>
            <person name="Ye R."/>
            <person name="Li L."/>
            <person name="Wei W."/>
            <person name="Wang X."/>
            <person name="Wang C."/>
            <person name="Huo Q."/>
            <person name="Li W."/>
            <person name="Guo W."/>
            <person name="Chen H."/>
            <person name="Chen S."/>
            <person name="Zhou L."/>
            <person name="Zhou L."/>
            <person name="Ni X."/>
            <person name="Tian J."/>
            <person name="Zhou Y."/>
            <person name="Sheng Y."/>
            <person name="Liu T."/>
            <person name="Pan Y."/>
            <person name="Xia L."/>
            <person name="Li J."/>
            <person name="Zhao F."/>
            <person name="Cao W."/>
        </authorList>
    </citation>
    <scope>NUCLEOTIDE SEQUENCE</scope>
    <source>
        <strain evidence="2">Rmic-2018</strain>
        <tissue evidence="2">Larvae</tissue>
    </source>
</reference>
<dbReference type="EMBL" id="JABSTU010000005">
    <property type="protein sequence ID" value="KAH8031459.1"/>
    <property type="molecule type" value="Genomic_DNA"/>
</dbReference>
<reference evidence="2" key="1">
    <citation type="journal article" date="2020" name="Cell">
        <title>Large-Scale Comparative Analyses of Tick Genomes Elucidate Their Genetic Diversity and Vector Capacities.</title>
        <authorList>
            <consortium name="Tick Genome and Microbiome Consortium (TIGMIC)"/>
            <person name="Jia N."/>
            <person name="Wang J."/>
            <person name="Shi W."/>
            <person name="Du L."/>
            <person name="Sun Y."/>
            <person name="Zhan W."/>
            <person name="Jiang J.F."/>
            <person name="Wang Q."/>
            <person name="Zhang B."/>
            <person name="Ji P."/>
            <person name="Bell-Sakyi L."/>
            <person name="Cui X.M."/>
            <person name="Yuan T.T."/>
            <person name="Jiang B.G."/>
            <person name="Yang W.F."/>
            <person name="Lam T.T."/>
            <person name="Chang Q.C."/>
            <person name="Ding S.J."/>
            <person name="Wang X.J."/>
            <person name="Zhu J.G."/>
            <person name="Ruan X.D."/>
            <person name="Zhao L."/>
            <person name="Wei J.T."/>
            <person name="Ye R.Z."/>
            <person name="Que T.C."/>
            <person name="Du C.H."/>
            <person name="Zhou Y.H."/>
            <person name="Cheng J.X."/>
            <person name="Dai P.F."/>
            <person name="Guo W.B."/>
            <person name="Han X.H."/>
            <person name="Huang E.J."/>
            <person name="Li L.F."/>
            <person name="Wei W."/>
            <person name="Gao Y.C."/>
            <person name="Liu J.Z."/>
            <person name="Shao H.Z."/>
            <person name="Wang X."/>
            <person name="Wang C.C."/>
            <person name="Yang T.C."/>
            <person name="Huo Q.B."/>
            <person name="Li W."/>
            <person name="Chen H.Y."/>
            <person name="Chen S.E."/>
            <person name="Zhou L.G."/>
            <person name="Ni X.B."/>
            <person name="Tian J.H."/>
            <person name="Sheng Y."/>
            <person name="Liu T."/>
            <person name="Pan Y.S."/>
            <person name="Xia L.Y."/>
            <person name="Li J."/>
            <person name="Zhao F."/>
            <person name="Cao W.C."/>
        </authorList>
    </citation>
    <scope>NUCLEOTIDE SEQUENCE</scope>
    <source>
        <strain evidence="2">Rmic-2018</strain>
    </source>
</reference>
<gene>
    <name evidence="2" type="ORF">HPB51_017231</name>
</gene>
<dbReference type="Proteomes" id="UP000821866">
    <property type="component" value="Chromosome 3"/>
</dbReference>
<proteinExistence type="predicted"/>
<dbReference type="VEuPathDB" id="VectorBase:LOC119165633"/>
<name>A0A9J6EAA6_RHIMP</name>
<evidence type="ECO:0000313" key="3">
    <source>
        <dbReference type="Proteomes" id="UP000821866"/>
    </source>
</evidence>